<name>A0A0K8P471_PISS1</name>
<dbReference type="AlphaFoldDB" id="A0A0K8P471"/>
<dbReference type="STRING" id="1547922.ISF6_3204"/>
<dbReference type="Proteomes" id="UP000037660">
    <property type="component" value="Unassembled WGS sequence"/>
</dbReference>
<reference evidence="2" key="1">
    <citation type="submission" date="2015-07" db="EMBL/GenBank/DDBJ databases">
        <title>Discovery of a poly(ethylene terephthalate assimilation.</title>
        <authorList>
            <person name="Yoshida S."/>
            <person name="Hiraga K."/>
            <person name="Takehana T."/>
            <person name="Taniguchi I."/>
            <person name="Yamaji H."/>
            <person name="Maeda Y."/>
            <person name="Toyohara K."/>
            <person name="Miyamoto K."/>
            <person name="Kimura Y."/>
            <person name="Oda K."/>
        </authorList>
    </citation>
    <scope>NUCLEOTIDE SEQUENCE [LARGE SCALE GENOMIC DNA]</scope>
    <source>
        <strain evidence="2">NBRC 110686 / TISTR 2288 / 201-F6</strain>
    </source>
</reference>
<sequence>MSTVLYNCRRCKVGRRVEYAVGREGNGSRTWPFRRDEHGARQFPGAHLVARRRDGTAEYGGDPAGLCAGCGRPMAWGYLEAAHRPGVPCDARCTNARGFKCDCSCAGKNHGAGWGLFTGLAREAA</sequence>
<evidence type="ECO:0000313" key="2">
    <source>
        <dbReference type="Proteomes" id="UP000037660"/>
    </source>
</evidence>
<reference evidence="1 2" key="2">
    <citation type="journal article" date="2016" name="Science">
        <title>A bacterium that degrades and assimilates poly(ethylene terephthalate).</title>
        <authorList>
            <person name="Yoshida S."/>
            <person name="Hiraga K."/>
            <person name="Takehana T."/>
            <person name="Taniguchi I."/>
            <person name="Yamaji H."/>
            <person name="Maeda Y."/>
            <person name="Toyohara K."/>
            <person name="Miyamoto K."/>
            <person name="Kimura Y."/>
            <person name="Oda K."/>
        </authorList>
    </citation>
    <scope>NUCLEOTIDE SEQUENCE [LARGE SCALE GENOMIC DNA]</scope>
    <source>
        <strain evidence="2">NBRC 110686 / TISTR 2288 / 201-F6</strain>
    </source>
</reference>
<proteinExistence type="predicted"/>
<evidence type="ECO:0000313" key="1">
    <source>
        <dbReference type="EMBL" id="GAP37349.1"/>
    </source>
</evidence>
<dbReference type="OrthoDB" id="9131206at2"/>
<dbReference type="EMBL" id="BBYR01000045">
    <property type="protein sequence ID" value="GAP37349.1"/>
    <property type="molecule type" value="Genomic_DNA"/>
</dbReference>
<dbReference type="RefSeq" id="WP_054021283.1">
    <property type="nucleotide sequence ID" value="NZ_BBYR01000045.1"/>
</dbReference>
<gene>
    <name evidence="1" type="ORF">ISF6_3204</name>
</gene>
<accession>A0A0K8P471</accession>
<organism evidence="1 2">
    <name type="scientific">Piscinibacter sakaiensis</name>
    <name type="common">Ideonella sakaiensis</name>
    <dbReference type="NCBI Taxonomy" id="1547922"/>
    <lineage>
        <taxon>Bacteria</taxon>
        <taxon>Pseudomonadati</taxon>
        <taxon>Pseudomonadota</taxon>
        <taxon>Betaproteobacteria</taxon>
        <taxon>Burkholderiales</taxon>
        <taxon>Sphaerotilaceae</taxon>
        <taxon>Piscinibacter</taxon>
    </lineage>
</organism>
<comment type="caution">
    <text evidence="1">The sequence shown here is derived from an EMBL/GenBank/DDBJ whole genome shotgun (WGS) entry which is preliminary data.</text>
</comment>
<protein>
    <submittedName>
        <fullName evidence="1">Uncharacterized protein</fullName>
    </submittedName>
</protein>
<keyword evidence="2" id="KW-1185">Reference proteome</keyword>